<dbReference type="InterPro" id="IPR011009">
    <property type="entry name" value="Kinase-like_dom_sf"/>
</dbReference>
<dbReference type="SMART" id="SM00220">
    <property type="entry name" value="S_TKc"/>
    <property type="match status" value="1"/>
</dbReference>
<evidence type="ECO:0000256" key="6">
    <source>
        <dbReference type="ARBA" id="ARBA00022840"/>
    </source>
</evidence>
<keyword evidence="13" id="KW-1185">Reference proteome</keyword>
<reference evidence="12" key="1">
    <citation type="journal article" date="2023" name="Science">
        <title>Elucidation of the pathway for biosynthesis of saponin adjuvants from the soapbark tree.</title>
        <authorList>
            <person name="Reed J."/>
            <person name="Orme A."/>
            <person name="El-Demerdash A."/>
            <person name="Owen C."/>
            <person name="Martin L.B.B."/>
            <person name="Misra R.C."/>
            <person name="Kikuchi S."/>
            <person name="Rejzek M."/>
            <person name="Martin A.C."/>
            <person name="Harkess A."/>
            <person name="Leebens-Mack J."/>
            <person name="Louveau T."/>
            <person name="Stephenson M.J."/>
            <person name="Osbourn A."/>
        </authorList>
    </citation>
    <scope>NUCLEOTIDE SEQUENCE</scope>
    <source>
        <strain evidence="12">S10</strain>
    </source>
</reference>
<feature type="binding site" evidence="9">
    <location>
        <position position="474"/>
    </location>
    <ligand>
        <name>ATP</name>
        <dbReference type="ChEBI" id="CHEBI:30616"/>
    </ligand>
</feature>
<proteinExistence type="inferred from homology"/>
<dbReference type="AlphaFoldDB" id="A0AAD7LH82"/>
<feature type="compositionally biased region" description="Low complexity" evidence="10">
    <location>
        <begin position="77"/>
        <end position="99"/>
    </location>
</feature>
<dbReference type="PROSITE" id="PS00107">
    <property type="entry name" value="PROTEIN_KINASE_ATP"/>
    <property type="match status" value="1"/>
</dbReference>
<keyword evidence="6 9" id="KW-0067">ATP-binding</keyword>
<feature type="domain" description="Protein kinase" evidence="11">
    <location>
        <begin position="445"/>
        <end position="706"/>
    </location>
</feature>
<evidence type="ECO:0000256" key="7">
    <source>
        <dbReference type="ARBA" id="ARBA00047559"/>
    </source>
</evidence>
<feature type="compositionally biased region" description="Basic and acidic residues" evidence="10">
    <location>
        <begin position="726"/>
        <end position="737"/>
    </location>
</feature>
<dbReference type="SUPFAM" id="SSF56112">
    <property type="entry name" value="Protein kinase-like (PK-like)"/>
    <property type="match status" value="1"/>
</dbReference>
<evidence type="ECO:0000313" key="13">
    <source>
        <dbReference type="Proteomes" id="UP001163823"/>
    </source>
</evidence>
<dbReference type="Gene3D" id="1.10.510.10">
    <property type="entry name" value="Transferase(Phosphotransferase) domain 1"/>
    <property type="match status" value="1"/>
</dbReference>
<feature type="region of interest" description="Disordered" evidence="10">
    <location>
        <begin position="75"/>
        <end position="160"/>
    </location>
</feature>
<name>A0AAD7LH82_QUISA</name>
<evidence type="ECO:0000256" key="8">
    <source>
        <dbReference type="ARBA" id="ARBA00048329"/>
    </source>
</evidence>
<comment type="catalytic activity">
    <reaction evidence="8">
        <text>L-seryl-[protein] + ATP = O-phospho-L-seryl-[protein] + ADP + H(+)</text>
        <dbReference type="Rhea" id="RHEA:17989"/>
        <dbReference type="Rhea" id="RHEA-COMP:9863"/>
        <dbReference type="Rhea" id="RHEA-COMP:11604"/>
        <dbReference type="ChEBI" id="CHEBI:15378"/>
        <dbReference type="ChEBI" id="CHEBI:29999"/>
        <dbReference type="ChEBI" id="CHEBI:30616"/>
        <dbReference type="ChEBI" id="CHEBI:83421"/>
        <dbReference type="ChEBI" id="CHEBI:456216"/>
        <dbReference type="EC" id="2.7.11.25"/>
    </reaction>
</comment>
<evidence type="ECO:0000256" key="3">
    <source>
        <dbReference type="ARBA" id="ARBA00022679"/>
    </source>
</evidence>
<dbReference type="PROSITE" id="PS50011">
    <property type="entry name" value="PROTEIN_KINASE_DOM"/>
    <property type="match status" value="1"/>
</dbReference>
<evidence type="ECO:0000259" key="11">
    <source>
        <dbReference type="PROSITE" id="PS50011"/>
    </source>
</evidence>
<feature type="region of interest" description="Disordered" evidence="10">
    <location>
        <begin position="1"/>
        <end position="20"/>
    </location>
</feature>
<keyword evidence="3" id="KW-0808">Transferase</keyword>
<evidence type="ECO:0000256" key="10">
    <source>
        <dbReference type="SAM" id="MobiDB-lite"/>
    </source>
</evidence>
<feature type="compositionally biased region" description="Low complexity" evidence="10">
    <location>
        <begin position="10"/>
        <end position="20"/>
    </location>
</feature>
<dbReference type="PANTHER" id="PTHR48016">
    <property type="entry name" value="MAP KINASE KINASE KINASE SSK2-RELATED-RELATED"/>
    <property type="match status" value="1"/>
</dbReference>
<dbReference type="EMBL" id="JARAOO010000008">
    <property type="protein sequence ID" value="KAJ7958116.1"/>
    <property type="molecule type" value="Genomic_DNA"/>
</dbReference>
<dbReference type="PANTHER" id="PTHR48016:SF12">
    <property type="entry name" value="PROTEIN KINASE DOMAIN-CONTAINING PROTEIN"/>
    <property type="match status" value="1"/>
</dbReference>
<sequence length="828" mass="91255">MHLSHKPTASSSSSSLPSPSSFISGVNHVNGDGNDYNFIGNKGQSFTQRRLTRQRKLRHLSDHDLGWYMRVTSTSLPASPESTRRSSSPASSDHWSYSAVPQPLPLPEFSLTRRPESTVSHSHSGQAQLRSPPQEHPGAALGRKNGDHVSTKSKSSGNYKYSHDLTVDEAKYNLGVKIPAASISSNDLSSPVAPRKFSRGDVFPSYVAKNSANSLNNNSKGFSQDVTVDEAKYNLRVKIPAASISSNELSSPVAPRKFSRGDVFPSYVAKNSANSLNNNSKGFSQDVDIEAINYNSRRHSSVRSAPTSVFSSPTASPRRSSNVEFFPLSCGVCCEFQNNHAGCSSKKESPVKTQRSAGHSPLHSPTGHGYYLNPKSQEGVAIHQHHKLVNMEWPENNSHVAAQCAHPLPLPPRAISPVQSSIQPQSAVVHHTLENPFVSSMKGQWQKGKLIGRGTFGSVYMATNLETGASCAMKEVDLIPDDPKSAECIKQLEQEIKVLRQLDHPNIVRYYGSQIVDDHFYIYLEYVYPGSINKFIRDHCGAITESVVRNFTRHIVSGLAYLHSTKTIHRDIKGANLLVDASGTVKLADFGMAKHLTGLSYDLSLKGSPYWMAPEVMKAAIKKDADPNLALAVDIWSLGCTIIEMLTGKPPWSEFEGPQAMFKVLHRSPPIPETLSSDGKDFLQQCFQRDPADRPPAEKLLEHRFVQNSHDQNVLVHPQTYSRLNLSDKSHSPRDCAKQGTDSMPVSQGTRIMTRNVQCCSDTYQQYDVEETPFHHSSYSMPEVHSRQSTIRHSAHSYTSSPNISSNVPLTAMSNRALPLKYVFGCKG</sequence>
<gene>
    <name evidence="12" type="ORF">O6P43_018890</name>
</gene>
<dbReference type="KEGG" id="qsa:O6P43_018890"/>
<keyword evidence="4 9" id="KW-0547">Nucleotide-binding</keyword>
<dbReference type="Proteomes" id="UP001163823">
    <property type="component" value="Chromosome 8"/>
</dbReference>
<evidence type="ECO:0000313" key="12">
    <source>
        <dbReference type="EMBL" id="KAJ7958116.1"/>
    </source>
</evidence>
<evidence type="ECO:0000256" key="4">
    <source>
        <dbReference type="ARBA" id="ARBA00022741"/>
    </source>
</evidence>
<dbReference type="GO" id="GO:0005524">
    <property type="term" value="F:ATP binding"/>
    <property type="evidence" value="ECO:0007669"/>
    <property type="project" value="UniProtKB-UniRule"/>
</dbReference>
<dbReference type="FunFam" id="1.10.510.10:FF:000357">
    <property type="entry name" value="Mitogen-activated protein kinase kinase kinase 5"/>
    <property type="match status" value="1"/>
</dbReference>
<dbReference type="InterPro" id="IPR050538">
    <property type="entry name" value="MAP_kinase_kinase_kinase"/>
</dbReference>
<dbReference type="EC" id="2.7.11.25" evidence="2"/>
<keyword evidence="5 12" id="KW-0418">Kinase</keyword>
<comment type="catalytic activity">
    <reaction evidence="7">
        <text>L-threonyl-[protein] + ATP = O-phospho-L-threonyl-[protein] + ADP + H(+)</text>
        <dbReference type="Rhea" id="RHEA:46608"/>
        <dbReference type="Rhea" id="RHEA-COMP:11060"/>
        <dbReference type="Rhea" id="RHEA-COMP:11605"/>
        <dbReference type="ChEBI" id="CHEBI:15378"/>
        <dbReference type="ChEBI" id="CHEBI:30013"/>
        <dbReference type="ChEBI" id="CHEBI:30616"/>
        <dbReference type="ChEBI" id="CHEBI:61977"/>
        <dbReference type="ChEBI" id="CHEBI:456216"/>
        <dbReference type="EC" id="2.7.11.25"/>
    </reaction>
</comment>
<evidence type="ECO:0000256" key="2">
    <source>
        <dbReference type="ARBA" id="ARBA00012406"/>
    </source>
</evidence>
<organism evidence="12 13">
    <name type="scientific">Quillaja saponaria</name>
    <name type="common">Soap bark tree</name>
    <dbReference type="NCBI Taxonomy" id="32244"/>
    <lineage>
        <taxon>Eukaryota</taxon>
        <taxon>Viridiplantae</taxon>
        <taxon>Streptophyta</taxon>
        <taxon>Embryophyta</taxon>
        <taxon>Tracheophyta</taxon>
        <taxon>Spermatophyta</taxon>
        <taxon>Magnoliopsida</taxon>
        <taxon>eudicotyledons</taxon>
        <taxon>Gunneridae</taxon>
        <taxon>Pentapetalae</taxon>
        <taxon>rosids</taxon>
        <taxon>fabids</taxon>
        <taxon>Fabales</taxon>
        <taxon>Quillajaceae</taxon>
        <taxon>Quillaja</taxon>
    </lineage>
</organism>
<evidence type="ECO:0000256" key="5">
    <source>
        <dbReference type="ARBA" id="ARBA00022777"/>
    </source>
</evidence>
<dbReference type="Pfam" id="PF00069">
    <property type="entry name" value="Pkinase"/>
    <property type="match status" value="1"/>
</dbReference>
<comment type="similarity">
    <text evidence="1">Belongs to the protein kinase superfamily. STE Ser/Thr protein kinase family. MAP kinase kinase kinase subfamily.</text>
</comment>
<dbReference type="InterPro" id="IPR000719">
    <property type="entry name" value="Prot_kinase_dom"/>
</dbReference>
<protein>
    <recommendedName>
        <fullName evidence="2">mitogen-activated protein kinase kinase kinase</fullName>
        <ecNumber evidence="2">2.7.11.25</ecNumber>
    </recommendedName>
</protein>
<dbReference type="GO" id="GO:0004709">
    <property type="term" value="F:MAP kinase kinase kinase activity"/>
    <property type="evidence" value="ECO:0007669"/>
    <property type="project" value="UniProtKB-EC"/>
</dbReference>
<comment type="caution">
    <text evidence="12">The sequence shown here is derived from an EMBL/GenBank/DDBJ whole genome shotgun (WGS) entry which is preliminary data.</text>
</comment>
<feature type="region of interest" description="Disordered" evidence="10">
    <location>
        <begin position="344"/>
        <end position="371"/>
    </location>
</feature>
<evidence type="ECO:0000256" key="1">
    <source>
        <dbReference type="ARBA" id="ARBA00006529"/>
    </source>
</evidence>
<evidence type="ECO:0000256" key="9">
    <source>
        <dbReference type="PROSITE-ProRule" id="PRU10141"/>
    </source>
</evidence>
<feature type="region of interest" description="Disordered" evidence="10">
    <location>
        <begin position="726"/>
        <end position="747"/>
    </location>
</feature>
<dbReference type="GO" id="GO:0005737">
    <property type="term" value="C:cytoplasm"/>
    <property type="evidence" value="ECO:0007669"/>
    <property type="project" value="TreeGrafter"/>
</dbReference>
<dbReference type="InterPro" id="IPR017441">
    <property type="entry name" value="Protein_kinase_ATP_BS"/>
</dbReference>
<feature type="compositionally biased region" description="Polar residues" evidence="10">
    <location>
        <begin position="117"/>
        <end position="131"/>
    </location>
</feature>
<accession>A0AAD7LH82</accession>